<organism evidence="3 4">
    <name type="scientific">Heliobacterium chlorum</name>
    <dbReference type="NCBI Taxonomy" id="2698"/>
    <lineage>
        <taxon>Bacteria</taxon>
        <taxon>Bacillati</taxon>
        <taxon>Bacillota</taxon>
        <taxon>Clostridia</taxon>
        <taxon>Eubacteriales</taxon>
        <taxon>Heliobacteriaceae</taxon>
        <taxon>Heliobacterium</taxon>
    </lineage>
</organism>
<keyword evidence="2" id="KW-0732">Signal</keyword>
<sequence>MKLPLSLLSAKSFRMLTVGVFMAGLLTTAAYGNTPAGAEVKSALAVQSQMGASTGSESSTVVSQREDQIPEKETPPEPVQKKMDDFIAKISQFYPELKQMKLLYLQHETNYQEESGQPAKVWYVHYIDPKATEKERAVAYQVSFSFDDEDGSPRSFHLQNPAWANLEDPSPSLAKEKATEFFENVFGIQMKDYEVGDSFGGGASSVSYEGKQILWRYTRVAVERRVHGIPFQNSGSWSIDVDGAGHIVGMNLSKETAIDSARFPDPSSAVSPELAKKAFADRMKMELVYMPQENLNKPGNGFEVVFGRQPMRLVYQPDGFISPIDAFTGKPDSMLYNFTITDLPQKKVQVKGEGKAIYCASVDEVRKKVKAEFGLPLNELDYITDELHEKPGPVNVNIPKIHTYNFIEKREPSRNKEEVSEMPRYAAVEVESDTGRLIGIRYQKGGKNNKTQPISIDRAREEAVQLIQTYLPKETVSLRVTDLAPLTTPEYPEWVDKTKIPKNDVTEDRMSFLINPLYNGIPIEGMVGFVSVDKYTGNMVTYRAFPIDFKKLPFDTPGITLEKAKETYLQKLAFEKKYIWPEMFDQKAPKPSLVYVPDFTAAGGVIDAYTGELIPYMQYKK</sequence>
<comment type="caution">
    <text evidence="3">The sequence shown here is derived from an EMBL/GenBank/DDBJ whole genome shotgun (WGS) entry which is preliminary data.</text>
</comment>
<gene>
    <name evidence="3" type="ORF">H1S01_09035</name>
</gene>
<protein>
    <submittedName>
        <fullName evidence="3">Uncharacterized protein</fullName>
    </submittedName>
</protein>
<evidence type="ECO:0000313" key="3">
    <source>
        <dbReference type="EMBL" id="MBC9784654.1"/>
    </source>
</evidence>
<feature type="compositionally biased region" description="Basic and acidic residues" evidence="1">
    <location>
        <begin position="64"/>
        <end position="79"/>
    </location>
</feature>
<feature type="compositionally biased region" description="Polar residues" evidence="1">
    <location>
        <begin position="51"/>
        <end position="63"/>
    </location>
</feature>
<dbReference type="RefSeq" id="WP_188039833.1">
    <property type="nucleotide sequence ID" value="NZ_JACVHF010000007.1"/>
</dbReference>
<reference evidence="3 4" key="1">
    <citation type="submission" date="2020-07" db="EMBL/GenBank/DDBJ databases">
        <title>Draft whole-genome sequence of Heliobacterium chlorum DSM 3682, type strain.</title>
        <authorList>
            <person name="Kyndt J.A."/>
            <person name="Meyer T.E."/>
            <person name="Imhoff J.F."/>
        </authorList>
    </citation>
    <scope>NUCLEOTIDE SEQUENCE [LARGE SCALE GENOMIC DNA]</scope>
    <source>
        <strain evidence="3 4">DSM 3682</strain>
    </source>
</reference>
<feature type="signal peptide" evidence="2">
    <location>
        <begin position="1"/>
        <end position="23"/>
    </location>
</feature>
<dbReference type="Proteomes" id="UP000617402">
    <property type="component" value="Unassembled WGS sequence"/>
</dbReference>
<feature type="region of interest" description="Disordered" evidence="1">
    <location>
        <begin position="51"/>
        <end position="79"/>
    </location>
</feature>
<accession>A0ABR7T1I8</accession>
<name>A0ABR7T1I8_HELCL</name>
<evidence type="ECO:0000313" key="4">
    <source>
        <dbReference type="Proteomes" id="UP000617402"/>
    </source>
</evidence>
<proteinExistence type="predicted"/>
<evidence type="ECO:0000256" key="1">
    <source>
        <dbReference type="SAM" id="MobiDB-lite"/>
    </source>
</evidence>
<dbReference type="EMBL" id="JACVHF010000007">
    <property type="protein sequence ID" value="MBC9784654.1"/>
    <property type="molecule type" value="Genomic_DNA"/>
</dbReference>
<keyword evidence="4" id="KW-1185">Reference proteome</keyword>
<evidence type="ECO:0000256" key="2">
    <source>
        <dbReference type="SAM" id="SignalP"/>
    </source>
</evidence>
<feature type="chain" id="PRO_5045635964" evidence="2">
    <location>
        <begin position="24"/>
        <end position="621"/>
    </location>
</feature>